<dbReference type="EC" id="1.3.1.71" evidence="16 18"/>
<dbReference type="Pfam" id="PF01222">
    <property type="entry name" value="ERG4_ERG24"/>
    <property type="match status" value="1"/>
</dbReference>
<sequence length="468" mass="54508">MVVTNRQLGRNATKNSGEVEKSLRDTESILRAHIEFGGVCGTSALMIGFPLLMWYMWVGVKYYDGHLPLPADGQTFPSFIQHLFTLAYNGAFPTRKAWGIYWGFFLMEIAFYYIWPGVYGYGKPILHEGGRQLKYSCNAYVSFYATILVATSLHVTRLFPLHTVIDEFGSIMSVAILSGFINSTLVYISAFVRGKTHRLSGWPTYDYFMGAELNPRLGILDLKMFYEVRIPWYILFLITSAVATRQYETYGYVAPEVFFLVLAHFLYANACSKGEQLIITCWDMYFEKLGFMLTFWNMAGVPFSYCHAALYLASHHPDDYRWNRLALVSFTVLYLFVYWVWDTTNGQKNAFRQMERGQLVERKTFPQLPWQVIRNPKTIETDAGDRIMVDGWFGIVRKPGYPCDTFFALSWAVITGFQSPFPWFYPVFFSIMMIHRTRRDIKKCRLKYGKAWEEYEKAVPYLYIPYIF</sequence>
<evidence type="ECO:0000256" key="14">
    <source>
        <dbReference type="ARBA" id="ARBA00023221"/>
    </source>
</evidence>
<keyword evidence="14 18" id="KW-0753">Steroid metabolism</keyword>
<dbReference type="PANTHER" id="PTHR21257:SF31">
    <property type="entry name" value="DELTA(24(24(1)))-STEROL REDUCTASE ERG4"/>
    <property type="match status" value="1"/>
</dbReference>
<keyword evidence="11 18" id="KW-0443">Lipid metabolism</keyword>
<dbReference type="EMBL" id="JAGMUV010000010">
    <property type="protein sequence ID" value="KAH7141826.1"/>
    <property type="molecule type" value="Genomic_DNA"/>
</dbReference>
<evidence type="ECO:0000256" key="6">
    <source>
        <dbReference type="ARBA" id="ARBA00022857"/>
    </source>
</evidence>
<keyword evidence="7 18" id="KW-0752">Steroid biosynthesis</keyword>
<reference evidence="19" key="1">
    <citation type="journal article" date="2021" name="Nat. Commun.">
        <title>Genetic determinants of endophytism in the Arabidopsis root mycobiome.</title>
        <authorList>
            <person name="Mesny F."/>
            <person name="Miyauchi S."/>
            <person name="Thiergart T."/>
            <person name="Pickel B."/>
            <person name="Atanasova L."/>
            <person name="Karlsson M."/>
            <person name="Huettel B."/>
            <person name="Barry K.W."/>
            <person name="Haridas S."/>
            <person name="Chen C."/>
            <person name="Bauer D."/>
            <person name="Andreopoulos W."/>
            <person name="Pangilinan J."/>
            <person name="LaButti K."/>
            <person name="Riley R."/>
            <person name="Lipzen A."/>
            <person name="Clum A."/>
            <person name="Drula E."/>
            <person name="Henrissat B."/>
            <person name="Kohler A."/>
            <person name="Grigoriev I.V."/>
            <person name="Martin F.M."/>
            <person name="Hacquard S."/>
        </authorList>
    </citation>
    <scope>NUCLEOTIDE SEQUENCE</scope>
    <source>
        <strain evidence="19">MPI-CAGE-AT-0147</strain>
    </source>
</reference>
<keyword evidence="4 18" id="KW-0812">Transmembrane</keyword>
<evidence type="ECO:0000256" key="4">
    <source>
        <dbReference type="ARBA" id="ARBA00022692"/>
    </source>
</evidence>
<evidence type="ECO:0000313" key="20">
    <source>
        <dbReference type="Proteomes" id="UP000738349"/>
    </source>
</evidence>
<feature type="transmembrane region" description="Helical" evidence="18">
    <location>
        <begin position="171"/>
        <end position="192"/>
    </location>
</feature>
<evidence type="ECO:0000256" key="18">
    <source>
        <dbReference type="RuleBase" id="RU369120"/>
    </source>
</evidence>
<proteinExistence type="inferred from homology"/>
<comment type="pathway">
    <text evidence="15 18">Steroid metabolism; ergosterol biosynthesis.</text>
</comment>
<evidence type="ECO:0000256" key="10">
    <source>
        <dbReference type="ARBA" id="ARBA00023011"/>
    </source>
</evidence>
<evidence type="ECO:0000256" key="8">
    <source>
        <dbReference type="ARBA" id="ARBA00022989"/>
    </source>
</evidence>
<dbReference type="Gene3D" id="1.20.120.1630">
    <property type="match status" value="1"/>
</dbReference>
<evidence type="ECO:0000256" key="16">
    <source>
        <dbReference type="ARBA" id="ARBA00038892"/>
    </source>
</evidence>
<keyword evidence="12 18" id="KW-0472">Membrane</keyword>
<keyword evidence="13 18" id="KW-1207">Sterol metabolism</keyword>
<keyword evidence="10 18" id="KW-0756">Sterol biosynthesis</keyword>
<organism evidence="19 20">
    <name type="scientific">Dactylonectria macrodidyma</name>
    <dbReference type="NCBI Taxonomy" id="307937"/>
    <lineage>
        <taxon>Eukaryota</taxon>
        <taxon>Fungi</taxon>
        <taxon>Dikarya</taxon>
        <taxon>Ascomycota</taxon>
        <taxon>Pezizomycotina</taxon>
        <taxon>Sordariomycetes</taxon>
        <taxon>Hypocreomycetidae</taxon>
        <taxon>Hypocreales</taxon>
        <taxon>Nectriaceae</taxon>
        <taxon>Dactylonectria</taxon>
    </lineage>
</organism>
<feature type="transmembrane region" description="Helical" evidence="18">
    <location>
        <begin position="139"/>
        <end position="159"/>
    </location>
</feature>
<feature type="transmembrane region" description="Helical" evidence="18">
    <location>
        <begin position="36"/>
        <end position="57"/>
    </location>
</feature>
<dbReference type="GO" id="GO:0006696">
    <property type="term" value="P:ergosterol biosynthetic process"/>
    <property type="evidence" value="ECO:0007669"/>
    <property type="project" value="TreeGrafter"/>
</dbReference>
<evidence type="ECO:0000256" key="9">
    <source>
        <dbReference type="ARBA" id="ARBA00023002"/>
    </source>
</evidence>
<evidence type="ECO:0000256" key="5">
    <source>
        <dbReference type="ARBA" id="ARBA00022824"/>
    </source>
</evidence>
<evidence type="ECO:0000256" key="1">
    <source>
        <dbReference type="ARBA" id="ARBA00004477"/>
    </source>
</evidence>
<dbReference type="GO" id="GO:0000246">
    <property type="term" value="F:Delta24(24-1) sterol reductase activity"/>
    <property type="evidence" value="ECO:0007669"/>
    <property type="project" value="UniProtKB-EC"/>
</dbReference>
<comment type="similarity">
    <text evidence="2 18">Belongs to the ERG4/ERG24 family.</text>
</comment>
<accession>A0A9P9EPZ8</accession>
<feature type="transmembrane region" description="Helical" evidence="18">
    <location>
        <begin position="98"/>
        <end position="118"/>
    </location>
</feature>
<evidence type="ECO:0000256" key="7">
    <source>
        <dbReference type="ARBA" id="ARBA00022955"/>
    </source>
</evidence>
<keyword evidence="9 18" id="KW-0560">Oxidoreductase</keyword>
<comment type="caution">
    <text evidence="19">The sequence shown here is derived from an EMBL/GenBank/DDBJ whole genome shotgun (WGS) entry which is preliminary data.</text>
</comment>
<keyword evidence="5" id="KW-0256">Endoplasmic reticulum</keyword>
<evidence type="ECO:0000256" key="15">
    <source>
        <dbReference type="ARBA" id="ARBA00029435"/>
    </source>
</evidence>
<dbReference type="Proteomes" id="UP000738349">
    <property type="component" value="Unassembled WGS sequence"/>
</dbReference>
<dbReference type="OrthoDB" id="5326588at2759"/>
<evidence type="ECO:0000256" key="3">
    <source>
        <dbReference type="ARBA" id="ARBA00022516"/>
    </source>
</evidence>
<evidence type="ECO:0000256" key="12">
    <source>
        <dbReference type="ARBA" id="ARBA00023136"/>
    </source>
</evidence>
<comment type="subcellular location">
    <subcellularLocation>
        <location evidence="1">Endoplasmic reticulum membrane</location>
        <topology evidence="1">Multi-pass membrane protein</topology>
    </subcellularLocation>
</comment>
<dbReference type="FunFam" id="1.20.120.1630:FF:000003">
    <property type="entry name" value="C-24(28) sterol reductase"/>
    <property type="match status" value="1"/>
</dbReference>
<keyword evidence="8 18" id="KW-1133">Transmembrane helix</keyword>
<dbReference type="PANTHER" id="PTHR21257">
    <property type="entry name" value="DELTA(14)-STEROL REDUCTASE"/>
    <property type="match status" value="1"/>
</dbReference>
<feature type="transmembrane region" description="Helical" evidence="18">
    <location>
        <begin position="249"/>
        <end position="268"/>
    </location>
</feature>
<comment type="catalytic activity">
    <reaction evidence="17">
        <text>ergosterol + NADP(+) = ergosta-5,7,22,24(28)-tetraen-3beta-ol + NADPH + H(+)</text>
        <dbReference type="Rhea" id="RHEA:18501"/>
        <dbReference type="ChEBI" id="CHEBI:15378"/>
        <dbReference type="ChEBI" id="CHEBI:16933"/>
        <dbReference type="ChEBI" id="CHEBI:18249"/>
        <dbReference type="ChEBI" id="CHEBI:57783"/>
        <dbReference type="ChEBI" id="CHEBI:58349"/>
        <dbReference type="EC" id="1.3.1.71"/>
    </reaction>
    <physiologicalReaction direction="right-to-left" evidence="17">
        <dbReference type="Rhea" id="RHEA:18503"/>
    </physiologicalReaction>
</comment>
<dbReference type="AlphaFoldDB" id="A0A9P9EPZ8"/>
<feature type="transmembrane region" description="Helical" evidence="18">
    <location>
        <begin position="289"/>
        <end position="310"/>
    </location>
</feature>
<feature type="transmembrane region" description="Helical" evidence="18">
    <location>
        <begin position="224"/>
        <end position="243"/>
    </location>
</feature>
<gene>
    <name evidence="19" type="ORF">EDB81DRAFT_884883</name>
</gene>
<dbReference type="InterPro" id="IPR018083">
    <property type="entry name" value="Sterol_reductase_CS"/>
</dbReference>
<feature type="transmembrane region" description="Helical" evidence="18">
    <location>
        <begin position="322"/>
        <end position="341"/>
    </location>
</feature>
<evidence type="ECO:0000313" key="19">
    <source>
        <dbReference type="EMBL" id="KAH7141826.1"/>
    </source>
</evidence>
<dbReference type="PROSITE" id="PS01018">
    <property type="entry name" value="STEROL_REDUCT_2"/>
    <property type="match status" value="1"/>
</dbReference>
<evidence type="ECO:0000256" key="2">
    <source>
        <dbReference type="ARBA" id="ARBA00005402"/>
    </source>
</evidence>
<evidence type="ECO:0000256" key="17">
    <source>
        <dbReference type="ARBA" id="ARBA00048918"/>
    </source>
</evidence>
<keyword evidence="3 18" id="KW-0444">Lipid biosynthesis</keyword>
<protein>
    <recommendedName>
        <fullName evidence="16 18">Delta(24(24(1)))-sterol reductase</fullName>
        <ecNumber evidence="16 18">1.3.1.71</ecNumber>
    </recommendedName>
    <alternativeName>
        <fullName evidence="18">C-24(28) sterol reductase</fullName>
    </alternativeName>
    <alternativeName>
        <fullName evidence="18">Sterol Delta(24(28))-reductase</fullName>
    </alternativeName>
</protein>
<evidence type="ECO:0000256" key="11">
    <source>
        <dbReference type="ARBA" id="ARBA00023098"/>
    </source>
</evidence>
<dbReference type="InterPro" id="IPR001171">
    <property type="entry name" value="ERG24_DHCR-like"/>
</dbReference>
<keyword evidence="20" id="KW-1185">Reference proteome</keyword>
<dbReference type="GO" id="GO:0005789">
    <property type="term" value="C:endoplasmic reticulum membrane"/>
    <property type="evidence" value="ECO:0007669"/>
    <property type="project" value="UniProtKB-SubCell"/>
</dbReference>
<name>A0A9P9EPZ8_9HYPO</name>
<keyword evidence="6" id="KW-0521">NADP</keyword>
<evidence type="ECO:0000256" key="13">
    <source>
        <dbReference type="ARBA" id="ARBA00023166"/>
    </source>
</evidence>